<dbReference type="InterPro" id="IPR000330">
    <property type="entry name" value="SNF2_N"/>
</dbReference>
<dbReference type="InterPro" id="IPR001650">
    <property type="entry name" value="Helicase_C-like"/>
</dbReference>
<keyword evidence="4" id="KW-1185">Reference proteome</keyword>
<dbReference type="InterPro" id="IPR027417">
    <property type="entry name" value="P-loop_NTPase"/>
</dbReference>
<evidence type="ECO:0000256" key="1">
    <source>
        <dbReference type="SAM" id="MobiDB-lite"/>
    </source>
</evidence>
<accession>A0AAE0GZP3</accession>
<dbReference type="Proteomes" id="UP001190700">
    <property type="component" value="Unassembled WGS sequence"/>
</dbReference>
<dbReference type="Pfam" id="PF00176">
    <property type="entry name" value="SNF2-rel_dom"/>
    <property type="match status" value="1"/>
</dbReference>
<protein>
    <recommendedName>
        <fullName evidence="2">Helicase ATP-binding domain-containing protein</fullName>
    </recommendedName>
</protein>
<dbReference type="EMBL" id="LGRX02000987">
    <property type="protein sequence ID" value="KAK3287143.1"/>
    <property type="molecule type" value="Genomic_DNA"/>
</dbReference>
<dbReference type="Pfam" id="PF00271">
    <property type="entry name" value="Helicase_C"/>
    <property type="match status" value="1"/>
</dbReference>
<dbReference type="AlphaFoldDB" id="A0AAE0GZP3"/>
<dbReference type="InterPro" id="IPR014001">
    <property type="entry name" value="Helicase_ATP-bd"/>
</dbReference>
<feature type="compositionally biased region" description="Polar residues" evidence="1">
    <location>
        <begin position="735"/>
        <end position="745"/>
    </location>
</feature>
<dbReference type="PANTHER" id="PTHR10799">
    <property type="entry name" value="SNF2/RAD54 HELICASE FAMILY"/>
    <property type="match status" value="1"/>
</dbReference>
<feature type="region of interest" description="Disordered" evidence="1">
    <location>
        <begin position="713"/>
        <end position="752"/>
    </location>
</feature>
<dbReference type="SUPFAM" id="SSF52540">
    <property type="entry name" value="P-loop containing nucleoside triphosphate hydrolases"/>
    <property type="match status" value="2"/>
</dbReference>
<comment type="caution">
    <text evidence="3">The sequence shown here is derived from an EMBL/GenBank/DDBJ whole genome shotgun (WGS) entry which is preliminary data.</text>
</comment>
<name>A0AAE0GZP3_9CHLO</name>
<evidence type="ECO:0000259" key="2">
    <source>
        <dbReference type="PROSITE" id="PS51192"/>
    </source>
</evidence>
<organism evidence="3 4">
    <name type="scientific">Cymbomonas tetramitiformis</name>
    <dbReference type="NCBI Taxonomy" id="36881"/>
    <lineage>
        <taxon>Eukaryota</taxon>
        <taxon>Viridiplantae</taxon>
        <taxon>Chlorophyta</taxon>
        <taxon>Pyramimonadophyceae</taxon>
        <taxon>Pyramimonadales</taxon>
        <taxon>Pyramimonadaceae</taxon>
        <taxon>Cymbomonas</taxon>
    </lineage>
</organism>
<dbReference type="SMART" id="SM00487">
    <property type="entry name" value="DEXDc"/>
    <property type="match status" value="1"/>
</dbReference>
<gene>
    <name evidence="3" type="ORF">CYMTET_5325</name>
</gene>
<proteinExistence type="predicted"/>
<dbReference type="PROSITE" id="PS51192">
    <property type="entry name" value="HELICASE_ATP_BIND_1"/>
    <property type="match status" value="1"/>
</dbReference>
<dbReference type="GO" id="GO:0005524">
    <property type="term" value="F:ATP binding"/>
    <property type="evidence" value="ECO:0007669"/>
    <property type="project" value="InterPro"/>
</dbReference>
<feature type="domain" description="Helicase ATP-binding" evidence="2">
    <location>
        <begin position="156"/>
        <end position="357"/>
    </location>
</feature>
<feature type="compositionally biased region" description="Basic residues" evidence="1">
    <location>
        <begin position="716"/>
        <end position="726"/>
    </location>
</feature>
<sequence length="752" mass="83044">MTVGLYIDALCLFTNPYNYLFNLFVSQLVTSAVSSSAAISSAAISSAAISSAAISSAVVSSAAISSAAIIIVGGHLVGGDLIGGDLVGGDLIGDDLIGGDLIGGDLIGYKRRKVESEHISLCLPPLPTTSPRILLLPSVNMVELKTYQTQAAKEAVKRIVSNKNQTLVGKVGSGKTLTSLEVCRRLSESGQGLRDTQHHLLTLVVVPNCVLHQWFKETLRFGVNENQLCLFHGSVGSRTKAFHTWCSRAGAVTHIGGRTMWMLFTTFDTYRSSAALLSGVTWGLVIVDEAHLLRNGVAKTADEEIKYGLKNYEVLDRTLMRTPTPLWSPPFTLLVTATVVLNHPMDMLSLARWCRMPDGLMDKADWYNQQGVFKPARRQYCEDHVTVIDVPEPRPVERCVRLVKRDESERLLSDSAYQHLAGCLKIFLSAMRQTGPANRASLEQQAILRAARLQFWGAVTRCRRGEQFPGFFVQPTESAPKSLIASDVDRLVREHPLKGCNKLQAAVDWCEELLDAENNFRKGLVMSAYKQPLQLLAEHVRRCKPDVAVFEHYGGGGKANADILREFSAVSCEGRRAAVLLATRGSMGVGVDLPCVQRTFLMDLAWSRGDDQQALGRMQRPLAQKVHEWVATTASLGSETFSVEEWMRLIQEKKRSMVEEMFAGVDQSEDMDEEEDAMPAVEEPVQQPMEGKAETSKPILTVLLEMLERHGFVQASRKRKTPKKERKVSEKRQKVSSTDTQQAQVCETVGRD</sequence>
<reference evidence="3 4" key="1">
    <citation type="journal article" date="2015" name="Genome Biol. Evol.">
        <title>Comparative Genomics of a Bacterivorous Green Alga Reveals Evolutionary Causalities and Consequences of Phago-Mixotrophic Mode of Nutrition.</title>
        <authorList>
            <person name="Burns J.A."/>
            <person name="Paasch A."/>
            <person name="Narechania A."/>
            <person name="Kim E."/>
        </authorList>
    </citation>
    <scope>NUCLEOTIDE SEQUENCE [LARGE SCALE GENOMIC DNA]</scope>
    <source>
        <strain evidence="3 4">PLY_AMNH</strain>
    </source>
</reference>
<evidence type="ECO:0000313" key="4">
    <source>
        <dbReference type="Proteomes" id="UP001190700"/>
    </source>
</evidence>
<dbReference type="Gene3D" id="3.40.50.300">
    <property type="entry name" value="P-loop containing nucleotide triphosphate hydrolases"/>
    <property type="match status" value="2"/>
</dbReference>
<evidence type="ECO:0000313" key="3">
    <source>
        <dbReference type="EMBL" id="KAK3287143.1"/>
    </source>
</evidence>